<accession>A0A512JRG0</accession>
<keyword evidence="3" id="KW-1185">Reference proteome</keyword>
<gene>
    <name evidence="2" type="ORF">MGN01_43840</name>
</gene>
<comment type="caution">
    <text evidence="2">The sequence shown here is derived from an EMBL/GenBank/DDBJ whole genome shotgun (WGS) entry which is preliminary data.</text>
</comment>
<feature type="region of interest" description="Disordered" evidence="1">
    <location>
        <begin position="1"/>
        <end position="40"/>
    </location>
</feature>
<reference evidence="2 3" key="1">
    <citation type="submission" date="2019-07" db="EMBL/GenBank/DDBJ databases">
        <title>Whole genome shotgun sequence of Methylobacterium gnaphalii NBRC 107716.</title>
        <authorList>
            <person name="Hosoyama A."/>
            <person name="Uohara A."/>
            <person name="Ohji S."/>
            <person name="Ichikawa N."/>
        </authorList>
    </citation>
    <scope>NUCLEOTIDE SEQUENCE [LARGE SCALE GENOMIC DNA]</scope>
    <source>
        <strain evidence="2 3">NBRC 107716</strain>
    </source>
</reference>
<dbReference type="AlphaFoldDB" id="A0A512JRG0"/>
<protein>
    <submittedName>
        <fullName evidence="2">Uncharacterized protein</fullName>
    </submittedName>
</protein>
<feature type="compositionally biased region" description="Basic and acidic residues" evidence="1">
    <location>
        <begin position="1"/>
        <end position="23"/>
    </location>
</feature>
<dbReference type="Proteomes" id="UP000321750">
    <property type="component" value="Unassembled WGS sequence"/>
</dbReference>
<name>A0A512JRG0_9HYPH</name>
<evidence type="ECO:0000256" key="1">
    <source>
        <dbReference type="SAM" id="MobiDB-lite"/>
    </source>
</evidence>
<evidence type="ECO:0000313" key="2">
    <source>
        <dbReference type="EMBL" id="GEP12539.1"/>
    </source>
</evidence>
<sequence length="114" mass="12720">MGKKKDEKRARKAAEAAAREGQRTEPPIAAAPVSFTPLPSANTALVEPGEIVSASMALTKEDRKRLRILAMQRRTSLRRLMHQAWNQFLASQGLPGLTPVYVSDLHRKADRHEH</sequence>
<dbReference type="EMBL" id="BJZV01000046">
    <property type="protein sequence ID" value="GEP12539.1"/>
    <property type="molecule type" value="Genomic_DNA"/>
</dbReference>
<evidence type="ECO:0000313" key="3">
    <source>
        <dbReference type="Proteomes" id="UP000321750"/>
    </source>
</evidence>
<organism evidence="2 3">
    <name type="scientific">Methylobacterium gnaphalii</name>
    <dbReference type="NCBI Taxonomy" id="1010610"/>
    <lineage>
        <taxon>Bacteria</taxon>
        <taxon>Pseudomonadati</taxon>
        <taxon>Pseudomonadota</taxon>
        <taxon>Alphaproteobacteria</taxon>
        <taxon>Hyphomicrobiales</taxon>
        <taxon>Methylobacteriaceae</taxon>
        <taxon>Methylobacterium</taxon>
    </lineage>
</organism>
<dbReference type="RefSeq" id="WP_147048895.1">
    <property type="nucleotide sequence ID" value="NZ_BJZV01000046.1"/>
</dbReference>
<proteinExistence type="predicted"/>